<protein>
    <submittedName>
        <fullName evidence="2">Uncharacterized protein</fullName>
    </submittedName>
</protein>
<name>A0A5C8ZB05_9GAMM</name>
<feature type="transmembrane region" description="Helical" evidence="1">
    <location>
        <begin position="7"/>
        <end position="34"/>
    </location>
</feature>
<keyword evidence="3" id="KW-1185">Reference proteome</keyword>
<organism evidence="2 3">
    <name type="scientific">Reinekea thalattae</name>
    <dbReference type="NCBI Taxonomy" id="2593301"/>
    <lineage>
        <taxon>Bacteria</taxon>
        <taxon>Pseudomonadati</taxon>
        <taxon>Pseudomonadota</taxon>
        <taxon>Gammaproteobacteria</taxon>
        <taxon>Oceanospirillales</taxon>
        <taxon>Saccharospirillaceae</taxon>
        <taxon>Reinekea</taxon>
    </lineage>
</organism>
<dbReference type="Proteomes" id="UP000321764">
    <property type="component" value="Unassembled WGS sequence"/>
</dbReference>
<feature type="transmembrane region" description="Helical" evidence="1">
    <location>
        <begin position="46"/>
        <end position="70"/>
    </location>
</feature>
<feature type="transmembrane region" description="Helical" evidence="1">
    <location>
        <begin position="106"/>
        <end position="125"/>
    </location>
</feature>
<keyword evidence="1" id="KW-0812">Transmembrane</keyword>
<proteinExistence type="predicted"/>
<feature type="transmembrane region" description="Helical" evidence="1">
    <location>
        <begin position="82"/>
        <end position="100"/>
    </location>
</feature>
<accession>A0A5C8ZB05</accession>
<reference evidence="2 3" key="1">
    <citation type="submission" date="2019-07" db="EMBL/GenBank/DDBJ databases">
        <title>Reinekea sp. strain SSH23 genome sequencing and assembly.</title>
        <authorList>
            <person name="Kim I."/>
        </authorList>
    </citation>
    <scope>NUCLEOTIDE SEQUENCE [LARGE SCALE GENOMIC DNA]</scope>
    <source>
        <strain evidence="2 3">SSH23</strain>
    </source>
</reference>
<comment type="caution">
    <text evidence="2">The sequence shown here is derived from an EMBL/GenBank/DDBJ whole genome shotgun (WGS) entry which is preliminary data.</text>
</comment>
<keyword evidence="1" id="KW-1133">Transmembrane helix</keyword>
<evidence type="ECO:0000313" key="3">
    <source>
        <dbReference type="Proteomes" id="UP000321764"/>
    </source>
</evidence>
<evidence type="ECO:0000256" key="1">
    <source>
        <dbReference type="SAM" id="Phobius"/>
    </source>
</evidence>
<gene>
    <name evidence="2" type="ORF">FME95_07490</name>
</gene>
<dbReference type="AlphaFoldDB" id="A0A5C8ZB05"/>
<evidence type="ECO:0000313" key="2">
    <source>
        <dbReference type="EMBL" id="TXR54371.1"/>
    </source>
</evidence>
<dbReference type="RefSeq" id="WP_147713769.1">
    <property type="nucleotide sequence ID" value="NZ_VKAD01000001.1"/>
</dbReference>
<dbReference type="EMBL" id="VKAD01000001">
    <property type="protein sequence ID" value="TXR54371.1"/>
    <property type="molecule type" value="Genomic_DNA"/>
</dbReference>
<dbReference type="OrthoDB" id="9874967at2"/>
<sequence>MLSRKLFYLYSLIVFFPSLVTLMTCVVVSYHTLFSGMNVEGLNPTSILLLTLGFIVGLVATFLITFDLAGKPLLNESFQTKWLAMLLGLVCGFLNTQWAMPSLLFWLPQLIGTITLVLASYLLAYGHDRSLTP</sequence>
<keyword evidence="1" id="KW-0472">Membrane</keyword>